<reference evidence="6" key="1">
    <citation type="submission" date="2016-10" db="EMBL/GenBank/DDBJ databases">
        <authorList>
            <person name="Varghese N."/>
            <person name="Submissions S."/>
        </authorList>
    </citation>
    <scope>NUCLEOTIDE SEQUENCE [LARGE SCALE GENOMIC DNA]</scope>
    <source>
        <strain evidence="6">CGMCC 1.10784</strain>
    </source>
</reference>
<dbReference type="OrthoDB" id="6196975at2"/>
<accession>A0A1I2I3E8</accession>
<keyword evidence="6" id="KW-1185">Reference proteome</keyword>
<dbReference type="AlphaFoldDB" id="A0A1I2I3E8"/>
<dbReference type="Proteomes" id="UP000198855">
    <property type="component" value="Unassembled WGS sequence"/>
</dbReference>
<evidence type="ECO:0000313" key="5">
    <source>
        <dbReference type="EMBL" id="SFF36885.1"/>
    </source>
</evidence>
<evidence type="ECO:0000256" key="2">
    <source>
        <dbReference type="ARBA" id="ARBA00007639"/>
    </source>
</evidence>
<dbReference type="GO" id="GO:0030246">
    <property type="term" value="F:carbohydrate binding"/>
    <property type="evidence" value="ECO:0007669"/>
    <property type="project" value="UniProtKB-ARBA"/>
</dbReference>
<dbReference type="GO" id="GO:0030313">
    <property type="term" value="C:cell envelope"/>
    <property type="evidence" value="ECO:0007669"/>
    <property type="project" value="UniProtKB-SubCell"/>
</dbReference>
<organism evidence="5 6">
    <name type="scientific">Paenibacillus catalpae</name>
    <dbReference type="NCBI Taxonomy" id="1045775"/>
    <lineage>
        <taxon>Bacteria</taxon>
        <taxon>Bacillati</taxon>
        <taxon>Bacillota</taxon>
        <taxon>Bacilli</taxon>
        <taxon>Bacillales</taxon>
        <taxon>Paenibacillaceae</taxon>
        <taxon>Paenibacillus</taxon>
    </lineage>
</organism>
<evidence type="ECO:0000259" key="4">
    <source>
        <dbReference type="Pfam" id="PF13407"/>
    </source>
</evidence>
<dbReference type="RefSeq" id="WP_091191028.1">
    <property type="nucleotide sequence ID" value="NZ_FOMT01000012.1"/>
</dbReference>
<evidence type="ECO:0000256" key="3">
    <source>
        <dbReference type="ARBA" id="ARBA00022729"/>
    </source>
</evidence>
<dbReference type="STRING" id="1045775.SAMN05216378_0129"/>
<dbReference type="Pfam" id="PF13407">
    <property type="entry name" value="Peripla_BP_4"/>
    <property type="match status" value="1"/>
</dbReference>
<evidence type="ECO:0000256" key="1">
    <source>
        <dbReference type="ARBA" id="ARBA00004196"/>
    </source>
</evidence>
<dbReference type="PANTHER" id="PTHR46847">
    <property type="entry name" value="D-ALLOSE-BINDING PERIPLASMIC PROTEIN-RELATED"/>
    <property type="match status" value="1"/>
</dbReference>
<sequence length="326" mass="36172">MRKLVIVLLSAICLVLLGFTLSSFIQVFHYNLSAPADVGSTNKSGYRLILITQEMDTPFWDKVEYGAAKAAGKYGAELEVWGSYGTNQEDFLKYMEIAIASKVDGILVQGLNTDEFNKLATVKAAGNGIPIFTIANDVPIADSLRRTYIGSDHYKAGQMIGEQLAEDLGHKGKVVLMISDHQEDFQSKRLDGILQILKFYPDIEPITVVAGDTREKVVAATNEIMNKEPKVAAFVSVTANNASAMVQEIGKRAQLSRFHIYSFDDSPEIKTLLKEKKMSGIIEQSPEMMGELGVQLMVQWLQGETFPLKYEGYFTDIRLLKADELP</sequence>
<gene>
    <name evidence="5" type="ORF">SAMN05216378_0129</name>
</gene>
<dbReference type="InterPro" id="IPR025997">
    <property type="entry name" value="SBP_2_dom"/>
</dbReference>
<dbReference type="PANTHER" id="PTHR46847:SF1">
    <property type="entry name" value="D-ALLOSE-BINDING PERIPLASMIC PROTEIN-RELATED"/>
    <property type="match status" value="1"/>
</dbReference>
<dbReference type="InterPro" id="IPR028082">
    <property type="entry name" value="Peripla_BP_I"/>
</dbReference>
<protein>
    <submittedName>
        <fullName evidence="5">Ribose transport system substrate-binding protein</fullName>
    </submittedName>
</protein>
<keyword evidence="3" id="KW-0732">Signal</keyword>
<proteinExistence type="inferred from homology"/>
<comment type="subcellular location">
    <subcellularLocation>
        <location evidence="1">Cell envelope</location>
    </subcellularLocation>
</comment>
<evidence type="ECO:0000313" key="6">
    <source>
        <dbReference type="Proteomes" id="UP000198855"/>
    </source>
</evidence>
<dbReference type="EMBL" id="FOMT01000012">
    <property type="protein sequence ID" value="SFF36885.1"/>
    <property type="molecule type" value="Genomic_DNA"/>
</dbReference>
<dbReference type="Gene3D" id="3.40.50.2300">
    <property type="match status" value="2"/>
</dbReference>
<feature type="domain" description="Periplasmic binding protein" evidence="4">
    <location>
        <begin position="51"/>
        <end position="304"/>
    </location>
</feature>
<comment type="similarity">
    <text evidence="2">Belongs to the bacterial solute-binding protein 2 family.</text>
</comment>
<dbReference type="SUPFAM" id="SSF53822">
    <property type="entry name" value="Periplasmic binding protein-like I"/>
    <property type="match status" value="1"/>
</dbReference>
<name>A0A1I2I3E8_9BACL</name>